<protein>
    <submittedName>
        <fullName evidence="5">Redoxin</fullName>
    </submittedName>
</protein>
<dbReference type="Proteomes" id="UP000240357">
    <property type="component" value="Unassembled WGS sequence"/>
</dbReference>
<dbReference type="PANTHER" id="PTHR43640">
    <property type="entry name" value="OS07G0260300 PROTEIN"/>
    <property type="match status" value="1"/>
</dbReference>
<dbReference type="AlphaFoldDB" id="A0A2T2YLX9"/>
<accession>A0A2T2YLX9</accession>
<dbReference type="InterPro" id="IPR047262">
    <property type="entry name" value="PRX-like1"/>
</dbReference>
<dbReference type="GO" id="GO:0030313">
    <property type="term" value="C:cell envelope"/>
    <property type="evidence" value="ECO:0007669"/>
    <property type="project" value="UniProtKB-SubCell"/>
</dbReference>
<sequence>MKTLLLSRILKNFLFAFILLLATIRSLADDPKTLEIGASAPDFSLPGVDGKTYSLKSFANAKILTIIFTCNHCPTAQAYEDRMKALVTDYKNKGVAVVAVSPNYPQAVSLDEMGYTDLGDSFEEMKIRAKDKGYNFPYLFDGETEIMSKAYGPMATPHVFVFDQQRKLRYTGRLDAAEKPGSANAEDTRSALDALLAGKPVAVAKTKTFGCSIKWQEKSDWAKKAPLVWAKEPVDLMVIEEADLKALLKNDTDKVRLVNVWATWCGPCVVEMPEFINMNRMYRNREFEFITISADKPDKKDKALAILKKMQASNKNYIWHSEDTYKLIEAIDPQWQGALPYTLLIEPGGKVAYRTQGSIVPLEMKKMIVSKIGRYY</sequence>
<dbReference type="CDD" id="cd02969">
    <property type="entry name" value="PRX_like1"/>
    <property type="match status" value="1"/>
</dbReference>
<dbReference type="InterPro" id="IPR013766">
    <property type="entry name" value="Thioredoxin_domain"/>
</dbReference>
<feature type="domain" description="Thioredoxin" evidence="4">
    <location>
        <begin position="219"/>
        <end position="373"/>
    </location>
</feature>
<dbReference type="InterPro" id="IPR000866">
    <property type="entry name" value="AhpC/TSA"/>
</dbReference>
<dbReference type="PANTHER" id="PTHR43640:SF1">
    <property type="entry name" value="THIOREDOXIN-DEPENDENT PEROXIREDOXIN"/>
    <property type="match status" value="1"/>
</dbReference>
<dbReference type="InterPro" id="IPR036249">
    <property type="entry name" value="Thioredoxin-like_sf"/>
</dbReference>
<dbReference type="OrthoDB" id="9809746at2"/>
<evidence type="ECO:0000313" key="5">
    <source>
        <dbReference type="EMBL" id="PSR56499.1"/>
    </source>
</evidence>
<dbReference type="InterPro" id="IPR013740">
    <property type="entry name" value="Redoxin"/>
</dbReference>
<evidence type="ECO:0000256" key="1">
    <source>
        <dbReference type="ARBA" id="ARBA00004196"/>
    </source>
</evidence>
<gene>
    <name evidence="5" type="ORF">AHMF7605_24885</name>
</gene>
<evidence type="ECO:0000259" key="4">
    <source>
        <dbReference type="PROSITE" id="PS51352"/>
    </source>
</evidence>
<dbReference type="Pfam" id="PF00578">
    <property type="entry name" value="AhpC-TSA"/>
    <property type="match status" value="1"/>
</dbReference>
<dbReference type="Gene3D" id="3.40.30.10">
    <property type="entry name" value="Glutaredoxin"/>
    <property type="match status" value="2"/>
</dbReference>
<dbReference type="SUPFAM" id="SSF52833">
    <property type="entry name" value="Thioredoxin-like"/>
    <property type="match status" value="2"/>
</dbReference>
<comment type="caution">
    <text evidence="5">The sequence shown here is derived from an EMBL/GenBank/DDBJ whole genome shotgun (WGS) entry which is preliminary data.</text>
</comment>
<keyword evidence="3" id="KW-0676">Redox-active center</keyword>
<dbReference type="GO" id="GO:0017004">
    <property type="term" value="P:cytochrome complex assembly"/>
    <property type="evidence" value="ECO:0007669"/>
    <property type="project" value="UniProtKB-KW"/>
</dbReference>
<comment type="subcellular location">
    <subcellularLocation>
        <location evidence="1">Cell envelope</location>
    </subcellularLocation>
</comment>
<dbReference type="PROSITE" id="PS51352">
    <property type="entry name" value="THIOREDOXIN_2"/>
    <property type="match status" value="2"/>
</dbReference>
<evidence type="ECO:0000256" key="2">
    <source>
        <dbReference type="ARBA" id="ARBA00022748"/>
    </source>
</evidence>
<keyword evidence="6" id="KW-1185">Reference proteome</keyword>
<proteinExistence type="predicted"/>
<name>A0A2T2YLX9_9BACT</name>
<dbReference type="RefSeq" id="WP_106932676.1">
    <property type="nucleotide sequence ID" value="NZ_PYFT01000001.1"/>
</dbReference>
<dbReference type="GO" id="GO:0016491">
    <property type="term" value="F:oxidoreductase activity"/>
    <property type="evidence" value="ECO:0007669"/>
    <property type="project" value="InterPro"/>
</dbReference>
<dbReference type="GO" id="GO:0016209">
    <property type="term" value="F:antioxidant activity"/>
    <property type="evidence" value="ECO:0007669"/>
    <property type="project" value="InterPro"/>
</dbReference>
<dbReference type="InterPro" id="IPR017937">
    <property type="entry name" value="Thioredoxin_CS"/>
</dbReference>
<dbReference type="EMBL" id="PYFT01000001">
    <property type="protein sequence ID" value="PSR56499.1"/>
    <property type="molecule type" value="Genomic_DNA"/>
</dbReference>
<keyword evidence="2" id="KW-0201">Cytochrome c-type biogenesis</keyword>
<evidence type="ECO:0000313" key="6">
    <source>
        <dbReference type="Proteomes" id="UP000240357"/>
    </source>
</evidence>
<dbReference type="PROSITE" id="PS00194">
    <property type="entry name" value="THIOREDOXIN_1"/>
    <property type="match status" value="1"/>
</dbReference>
<reference evidence="5 6" key="1">
    <citation type="submission" date="2018-03" db="EMBL/GenBank/DDBJ databases">
        <title>Adhaeribacter sp. HMF7605 Genome sequencing and assembly.</title>
        <authorList>
            <person name="Kang H."/>
            <person name="Kang J."/>
            <person name="Cha I."/>
            <person name="Kim H."/>
            <person name="Joh K."/>
        </authorList>
    </citation>
    <scope>NUCLEOTIDE SEQUENCE [LARGE SCALE GENOMIC DNA]</scope>
    <source>
        <strain evidence="5 6">HMF7605</strain>
    </source>
</reference>
<dbReference type="Pfam" id="PF08534">
    <property type="entry name" value="Redoxin"/>
    <property type="match status" value="1"/>
</dbReference>
<evidence type="ECO:0000256" key="3">
    <source>
        <dbReference type="ARBA" id="ARBA00023284"/>
    </source>
</evidence>
<organism evidence="5 6">
    <name type="scientific">Adhaeribacter arboris</name>
    <dbReference type="NCBI Taxonomy" id="2072846"/>
    <lineage>
        <taxon>Bacteria</taxon>
        <taxon>Pseudomonadati</taxon>
        <taxon>Bacteroidota</taxon>
        <taxon>Cytophagia</taxon>
        <taxon>Cytophagales</taxon>
        <taxon>Hymenobacteraceae</taxon>
        <taxon>Adhaeribacter</taxon>
    </lineage>
</organism>
<feature type="domain" description="Thioredoxin" evidence="4">
    <location>
        <begin position="34"/>
        <end position="197"/>
    </location>
</feature>
<dbReference type="CDD" id="cd02966">
    <property type="entry name" value="TlpA_like_family"/>
    <property type="match status" value="1"/>
</dbReference>